<sequence length="136" mass="15070">MNQTLQCIVGAVWPLAKQHQITSNICANRPRKASVKTTTPETPKFDACVSVTLQIAATAFTVGLQPTVSMRAHNRKRLEFAPGDSEKFLREDISLHPENCCSYVASGICIFSMNTDEKPIRNNNNKAQPEGEFTFV</sequence>
<keyword evidence="2" id="KW-1185">Reference proteome</keyword>
<gene>
    <name evidence="1" type="ORF">CEXT_100131</name>
</gene>
<organism evidence="1 2">
    <name type="scientific">Caerostris extrusa</name>
    <name type="common">Bark spider</name>
    <name type="synonym">Caerostris bankana</name>
    <dbReference type="NCBI Taxonomy" id="172846"/>
    <lineage>
        <taxon>Eukaryota</taxon>
        <taxon>Metazoa</taxon>
        <taxon>Ecdysozoa</taxon>
        <taxon>Arthropoda</taxon>
        <taxon>Chelicerata</taxon>
        <taxon>Arachnida</taxon>
        <taxon>Araneae</taxon>
        <taxon>Araneomorphae</taxon>
        <taxon>Entelegynae</taxon>
        <taxon>Araneoidea</taxon>
        <taxon>Araneidae</taxon>
        <taxon>Caerostris</taxon>
    </lineage>
</organism>
<dbReference type="Proteomes" id="UP001054945">
    <property type="component" value="Unassembled WGS sequence"/>
</dbReference>
<evidence type="ECO:0000313" key="2">
    <source>
        <dbReference type="Proteomes" id="UP001054945"/>
    </source>
</evidence>
<protein>
    <submittedName>
        <fullName evidence="1">Uncharacterized protein</fullName>
    </submittedName>
</protein>
<comment type="caution">
    <text evidence="1">The sequence shown here is derived from an EMBL/GenBank/DDBJ whole genome shotgun (WGS) entry which is preliminary data.</text>
</comment>
<reference evidence="1 2" key="1">
    <citation type="submission" date="2021-06" db="EMBL/GenBank/DDBJ databases">
        <title>Caerostris extrusa draft genome.</title>
        <authorList>
            <person name="Kono N."/>
            <person name="Arakawa K."/>
        </authorList>
    </citation>
    <scope>NUCLEOTIDE SEQUENCE [LARGE SCALE GENOMIC DNA]</scope>
</reference>
<dbReference type="AlphaFoldDB" id="A0AAV4VD94"/>
<proteinExistence type="predicted"/>
<accession>A0AAV4VD94</accession>
<name>A0AAV4VD94_CAEEX</name>
<dbReference type="EMBL" id="BPLR01014329">
    <property type="protein sequence ID" value="GIY68111.1"/>
    <property type="molecule type" value="Genomic_DNA"/>
</dbReference>
<evidence type="ECO:0000313" key="1">
    <source>
        <dbReference type="EMBL" id="GIY68111.1"/>
    </source>
</evidence>